<gene>
    <name evidence="2" type="ORF">SAMN05421853_101460</name>
</gene>
<reference evidence="3" key="1">
    <citation type="submission" date="2016-10" db="EMBL/GenBank/DDBJ databases">
        <authorList>
            <person name="Varghese N."/>
            <person name="Submissions S."/>
        </authorList>
    </citation>
    <scope>NUCLEOTIDE SEQUENCE [LARGE SCALE GENOMIC DNA]</scope>
    <source>
        <strain evidence="3">JCM 10271</strain>
    </source>
</reference>
<dbReference type="InterPro" id="IPR017497">
    <property type="entry name" value="BchO"/>
</dbReference>
<dbReference type="Proteomes" id="UP000243106">
    <property type="component" value="Unassembled WGS sequence"/>
</dbReference>
<evidence type="ECO:0000259" key="1">
    <source>
        <dbReference type="Pfam" id="PF12697"/>
    </source>
</evidence>
<protein>
    <submittedName>
        <fullName evidence="2">Magnesium chelatase accessory protein</fullName>
    </submittedName>
</protein>
<dbReference type="InterPro" id="IPR000073">
    <property type="entry name" value="AB_hydrolase_1"/>
</dbReference>
<evidence type="ECO:0000313" key="3">
    <source>
        <dbReference type="Proteomes" id="UP000243106"/>
    </source>
</evidence>
<dbReference type="Gene3D" id="3.40.50.1820">
    <property type="entry name" value="alpha/beta hydrolase"/>
    <property type="match status" value="1"/>
</dbReference>
<dbReference type="NCBIfam" id="TIGR03056">
    <property type="entry name" value="bchO_mg_che_rel"/>
    <property type="match status" value="1"/>
</dbReference>
<keyword evidence="3" id="KW-1185">Reference proteome</keyword>
<dbReference type="EMBL" id="FOXV01000001">
    <property type="protein sequence ID" value="SFQ05629.1"/>
    <property type="molecule type" value="Genomic_DNA"/>
</dbReference>
<dbReference type="STRING" id="93684.SAMN05421853_101460"/>
<dbReference type="InterPro" id="IPR029058">
    <property type="entry name" value="AB_hydrolase_fold"/>
</dbReference>
<accession>A0A1I5VDQ1</accession>
<dbReference type="PANTHER" id="PTHR43689">
    <property type="entry name" value="HYDROLASE"/>
    <property type="match status" value="1"/>
</dbReference>
<dbReference type="AlphaFoldDB" id="A0A1I5VDQ1"/>
<dbReference type="PANTHER" id="PTHR43689:SF8">
    <property type="entry name" value="ALPHA_BETA-HYDROLASES SUPERFAMILY PROTEIN"/>
    <property type="match status" value="1"/>
</dbReference>
<sequence>MAEDIAQLAAKEGWDIRGIVGHSAGGAVALRLSTKLPGTPPVVAINPALQPFDGVAGLLFPMAARTIATMPFAVDIIRRTLVAPERARQLLAGTGSKIDAKGVALYARLLRERSHVEGALLMMAQWSLDGLLADLPKLETRALLLTGANDRTVPPISAVQAAARMRDAQVESLDGLGHLANEEAPEDVARRIEAFLSDPA</sequence>
<evidence type="ECO:0000313" key="2">
    <source>
        <dbReference type="EMBL" id="SFQ05629.1"/>
    </source>
</evidence>
<proteinExistence type="predicted"/>
<dbReference type="Pfam" id="PF12697">
    <property type="entry name" value="Abhydrolase_6"/>
    <property type="match status" value="1"/>
</dbReference>
<dbReference type="SUPFAM" id="SSF53474">
    <property type="entry name" value="alpha/beta-Hydrolases"/>
    <property type="match status" value="1"/>
</dbReference>
<name>A0A1I5VDQ1_9RHOB</name>
<feature type="domain" description="AB hydrolase-1" evidence="1">
    <location>
        <begin position="15"/>
        <end position="190"/>
    </location>
</feature>
<organism evidence="2 3">
    <name type="scientific">Roseivivax halotolerans</name>
    <dbReference type="NCBI Taxonomy" id="93684"/>
    <lineage>
        <taxon>Bacteria</taxon>
        <taxon>Pseudomonadati</taxon>
        <taxon>Pseudomonadota</taxon>
        <taxon>Alphaproteobacteria</taxon>
        <taxon>Rhodobacterales</taxon>
        <taxon>Roseobacteraceae</taxon>
        <taxon>Roseivivax</taxon>
    </lineage>
</organism>